<dbReference type="EMBL" id="VDLY02000003">
    <property type="protein sequence ID" value="KAB8168650.1"/>
    <property type="molecule type" value="Genomic_DNA"/>
</dbReference>
<comment type="caution">
    <text evidence="3">The sequence shown here is derived from an EMBL/GenBank/DDBJ whole genome shotgun (WGS) entry which is preliminary data.</text>
</comment>
<feature type="compositionally biased region" description="Polar residues" evidence="1">
    <location>
        <begin position="43"/>
        <end position="60"/>
    </location>
</feature>
<gene>
    <name evidence="3" type="ORF">FH607_005255</name>
</gene>
<dbReference type="RefSeq" id="WP_139666430.1">
    <property type="nucleotide sequence ID" value="NZ_VDLY02000003.1"/>
</dbReference>
<dbReference type="AlphaFoldDB" id="A0A5N6AL85"/>
<evidence type="ECO:0000256" key="1">
    <source>
        <dbReference type="SAM" id="MobiDB-lite"/>
    </source>
</evidence>
<dbReference type="OrthoDB" id="3538028at2"/>
<evidence type="ECO:0000313" key="3">
    <source>
        <dbReference type="EMBL" id="KAB8168650.1"/>
    </source>
</evidence>
<evidence type="ECO:0000259" key="2">
    <source>
        <dbReference type="Pfam" id="PF03713"/>
    </source>
</evidence>
<dbReference type="InterPro" id="IPR012347">
    <property type="entry name" value="Ferritin-like"/>
</dbReference>
<organism evidence="3 4">
    <name type="scientific">Streptomyces mimosae</name>
    <dbReference type="NCBI Taxonomy" id="2586635"/>
    <lineage>
        <taxon>Bacteria</taxon>
        <taxon>Bacillati</taxon>
        <taxon>Actinomycetota</taxon>
        <taxon>Actinomycetes</taxon>
        <taxon>Kitasatosporales</taxon>
        <taxon>Streptomycetaceae</taxon>
        <taxon>Streptomyces</taxon>
    </lineage>
</organism>
<dbReference type="InterPro" id="IPR005183">
    <property type="entry name" value="DUF305_CopM-like"/>
</dbReference>
<feature type="region of interest" description="Disordered" evidence="1">
    <location>
        <begin position="39"/>
        <end position="84"/>
    </location>
</feature>
<keyword evidence="4" id="KW-1185">Reference proteome</keyword>
<protein>
    <submittedName>
        <fullName evidence="3">DUF305 domain-containing protein</fullName>
    </submittedName>
</protein>
<dbReference type="Proteomes" id="UP000314251">
    <property type="component" value="Unassembled WGS sequence"/>
</dbReference>
<dbReference type="Gene3D" id="1.20.1260.10">
    <property type="match status" value="1"/>
</dbReference>
<proteinExistence type="predicted"/>
<feature type="domain" description="DUF305" evidence="2">
    <location>
        <begin position="91"/>
        <end position="230"/>
    </location>
</feature>
<name>A0A5N6AL85_9ACTN</name>
<reference evidence="3" key="1">
    <citation type="submission" date="2019-10" db="EMBL/GenBank/DDBJ databases">
        <title>Nonomuraea sp. nov., isolated from Phyllanthus amarus.</title>
        <authorList>
            <person name="Klykleung N."/>
            <person name="Tanasupawat S."/>
        </authorList>
    </citation>
    <scope>NUCLEOTIDE SEQUENCE [LARGE SCALE GENOMIC DNA]</scope>
    <source>
        <strain evidence="3">3MP-10</strain>
    </source>
</reference>
<sequence length="233" mass="23395">MTGTARSAMGRTPFAAPGASLGTALGLALGVALLATGCGGSSGSDEPNASSTEGTSANETSGEEPGAASPPPSPSASPSDNAGAGGLSATDLAWAQLMIPVNEQLLPFLDTVAERAEDPALRAFAADLVPGRQAELEALHALLAEAGVEYVNIHEGHNMPGMVTGEELAELAALDGPAFDEEALAHLDEHLTETAEVSRAETEAGTDPATVALAADLDRARSTQSAELDRLTG</sequence>
<evidence type="ECO:0000313" key="4">
    <source>
        <dbReference type="Proteomes" id="UP000314251"/>
    </source>
</evidence>
<accession>A0A5N6AL85</accession>
<dbReference type="Pfam" id="PF03713">
    <property type="entry name" value="DUF305"/>
    <property type="match status" value="1"/>
</dbReference>